<sequence length="422" mass="48401">MSTRPALPQQPCFGPSVPFFMFATGIESSIPTVNGRRVDQMAASGHTRRWAEDFSLVKELGCGFLRYGPPLHTTWLGEGRYDWTFADETLAALREQGTYPIVDLCHFGVPDWLGNFQNPDFPRLFAGYAEAFARRFPWVQLYTPVNEMYVCALFSGRYGWWNEQLSSELGFVTAMKHLVGANLAAMRAILTVRADAIFIQSESTEQYHAASPAAWAEARHRNAERFLSLDLNYGHAVDAPMYEYLMDNGMTRQEYAAFRSTDLKRHCVLGTDYYQTNEHLVLDDGSTRASGEVYGYATIIQQYYSRYHLPLMHTETNLVDAPESDSTDWLWKQWANLLLLWETPIPVLGFTWYSLTDQIDWDRALREHSGHVHPVGLYDLDRKPRRVGKAFKRLIEQWSEVLPARSLCLRLPLAPLHPAQER</sequence>
<keyword evidence="2" id="KW-1185">Reference proteome</keyword>
<proteinExistence type="predicted"/>
<dbReference type="AlphaFoldDB" id="A0A840YMC2"/>
<dbReference type="EMBL" id="JACIJD010000022">
    <property type="protein sequence ID" value="MBB5695744.1"/>
    <property type="molecule type" value="Genomic_DNA"/>
</dbReference>
<dbReference type="InterPro" id="IPR001360">
    <property type="entry name" value="Glyco_hydro_1"/>
</dbReference>
<dbReference type="SUPFAM" id="SSF51445">
    <property type="entry name" value="(Trans)glycosidases"/>
    <property type="match status" value="1"/>
</dbReference>
<accession>A0A840YMC2</accession>
<evidence type="ECO:0000313" key="2">
    <source>
        <dbReference type="Proteomes" id="UP000580654"/>
    </source>
</evidence>
<dbReference type="InterPro" id="IPR051923">
    <property type="entry name" value="Glycosyl_Hydrolase_39"/>
</dbReference>
<reference evidence="1 2" key="1">
    <citation type="submission" date="2020-08" db="EMBL/GenBank/DDBJ databases">
        <title>Genomic Encyclopedia of Type Strains, Phase IV (KMG-IV): sequencing the most valuable type-strain genomes for metagenomic binning, comparative biology and taxonomic classification.</title>
        <authorList>
            <person name="Goeker M."/>
        </authorList>
    </citation>
    <scope>NUCLEOTIDE SEQUENCE [LARGE SCALE GENOMIC DNA]</scope>
    <source>
        <strain evidence="1 2">DSM 25622</strain>
    </source>
</reference>
<dbReference type="GO" id="GO:0004553">
    <property type="term" value="F:hydrolase activity, hydrolyzing O-glycosyl compounds"/>
    <property type="evidence" value="ECO:0007669"/>
    <property type="project" value="InterPro"/>
</dbReference>
<dbReference type="Gene3D" id="3.20.20.80">
    <property type="entry name" value="Glycosidases"/>
    <property type="match status" value="1"/>
</dbReference>
<dbReference type="Pfam" id="PF00232">
    <property type="entry name" value="Glyco_hydro_1"/>
    <property type="match status" value="1"/>
</dbReference>
<organism evidence="1 2">
    <name type="scientific">Muricoccus pecuniae</name>
    <dbReference type="NCBI Taxonomy" id="693023"/>
    <lineage>
        <taxon>Bacteria</taxon>
        <taxon>Pseudomonadati</taxon>
        <taxon>Pseudomonadota</taxon>
        <taxon>Alphaproteobacteria</taxon>
        <taxon>Acetobacterales</taxon>
        <taxon>Roseomonadaceae</taxon>
        <taxon>Muricoccus</taxon>
    </lineage>
</organism>
<comment type="caution">
    <text evidence="1">The sequence shown here is derived from an EMBL/GenBank/DDBJ whole genome shotgun (WGS) entry which is preliminary data.</text>
</comment>
<name>A0A840YMC2_9PROT</name>
<gene>
    <name evidence="1" type="ORF">FHS87_003810</name>
</gene>
<dbReference type="PANTHER" id="PTHR12631:SF10">
    <property type="entry name" value="BETA-XYLOSIDASE-LIKE PROTEIN-RELATED"/>
    <property type="match status" value="1"/>
</dbReference>
<dbReference type="PANTHER" id="PTHR12631">
    <property type="entry name" value="ALPHA-L-IDURONIDASE"/>
    <property type="match status" value="1"/>
</dbReference>
<protein>
    <submittedName>
        <fullName evidence="1">Beta-glucosidase/6-phospho-beta-glucosidase/beta-galactosidase</fullName>
    </submittedName>
</protein>
<evidence type="ECO:0000313" key="1">
    <source>
        <dbReference type="EMBL" id="MBB5695744.1"/>
    </source>
</evidence>
<dbReference type="GO" id="GO:0005975">
    <property type="term" value="P:carbohydrate metabolic process"/>
    <property type="evidence" value="ECO:0007669"/>
    <property type="project" value="InterPro"/>
</dbReference>
<dbReference type="InterPro" id="IPR017853">
    <property type="entry name" value="GH"/>
</dbReference>
<dbReference type="RefSeq" id="WP_221300125.1">
    <property type="nucleotide sequence ID" value="NZ_JACIJD010000022.1"/>
</dbReference>
<dbReference type="Proteomes" id="UP000580654">
    <property type="component" value="Unassembled WGS sequence"/>
</dbReference>